<evidence type="ECO:0000256" key="1">
    <source>
        <dbReference type="ARBA" id="ARBA00004434"/>
    </source>
</evidence>
<reference evidence="15" key="1">
    <citation type="submission" date="2025-08" db="UniProtKB">
        <authorList>
            <consortium name="RefSeq"/>
        </authorList>
    </citation>
    <scope>IDENTIFICATION</scope>
</reference>
<comment type="subcellular location">
    <subcellularLocation>
        <location evidence="1 13">Mitochondrion inner membrane</location>
        <topology evidence="1 13">Single-pass membrane protein</topology>
    </subcellularLocation>
</comment>
<accession>A0A6I9WHY1</accession>
<keyword evidence="14" id="KW-1185">Reference proteome</keyword>
<dbReference type="SUPFAM" id="SSF81508">
    <property type="entry name" value="Ubiquinone-binding protein QP-C of cytochrome bc1 complex (Ubiquinol-cytochrome c reductase)"/>
    <property type="match status" value="1"/>
</dbReference>
<evidence type="ECO:0000256" key="7">
    <source>
        <dbReference type="ARBA" id="ARBA00022792"/>
    </source>
</evidence>
<keyword evidence="10 13" id="KW-0496">Mitochondrion</keyword>
<evidence type="ECO:0000256" key="9">
    <source>
        <dbReference type="ARBA" id="ARBA00022989"/>
    </source>
</evidence>
<dbReference type="GO" id="GO:0006122">
    <property type="term" value="P:mitochondrial electron transport, ubiquinol to cytochrome c"/>
    <property type="evidence" value="ECO:0007669"/>
    <property type="project" value="UniProtKB-UniRule"/>
</dbReference>
<comment type="subunit">
    <text evidence="12 13">Component of the ubiquinol-cytochrome c oxidoreductase (cytochrome b-c1 complex, complex III, CIII), a multisubunit enzyme composed of 11 subunits. The complex is composed of 3 respiratory subunits cytochrome b, cytochrome c1 and Rieske protein UQCRFS1, 2 core protein subunits UQCRC1/QCR1 and UQCRC2/QCR2, and 6 low-molecular weight protein subunits UQCRH/QCR6, UQCRB/QCR7, UQCRQ/QCR8, UQCR10/QCR9, UQCR11/QCR10 and subunit 9, the cleavage product of Rieske protein UQCRFS1. The complex exists as an obligatory dimer and forms supercomplexes (SCs) in the inner mitochondrial membrane with NADH-ubiquinone oxidoreductase (complex I, CI) and cytochrome c oxidase (complex IV, CIV), resulting in different assemblies (supercomplex SCI(1)III(2)IV(1) and megacomplex MCI(2)III(2)IV(2)). Interacts with UQCC6.</text>
</comment>
<dbReference type="AlphaFoldDB" id="A0A6I9WHY1"/>
<dbReference type="Proteomes" id="UP000504615">
    <property type="component" value="Unplaced"/>
</dbReference>
<evidence type="ECO:0000313" key="14">
    <source>
        <dbReference type="Proteomes" id="UP000504615"/>
    </source>
</evidence>
<evidence type="ECO:0000256" key="13">
    <source>
        <dbReference type="RuleBase" id="RU368118"/>
    </source>
</evidence>
<dbReference type="FunFam" id="1.20.5.210:FF:000001">
    <property type="entry name" value="Cytochrome b-c1 complex subunit 8"/>
    <property type="match status" value="1"/>
</dbReference>
<dbReference type="InterPro" id="IPR036642">
    <property type="entry name" value="Cyt_bc1_su8_sf"/>
</dbReference>
<feature type="transmembrane region" description="Helical" evidence="13">
    <location>
        <begin position="78"/>
        <end position="95"/>
    </location>
</feature>
<protein>
    <recommendedName>
        <fullName evidence="3 13">Cytochrome b-c1 complex subunit 8</fullName>
    </recommendedName>
    <alternativeName>
        <fullName evidence="13">Complex III subunit 8</fullName>
    </alternativeName>
</protein>
<dbReference type="RefSeq" id="XP_011631333.1">
    <property type="nucleotide sequence ID" value="XM_011633031.2"/>
</dbReference>
<evidence type="ECO:0000256" key="3">
    <source>
        <dbReference type="ARBA" id="ARBA00016324"/>
    </source>
</evidence>
<dbReference type="GeneID" id="105423322"/>
<dbReference type="KEGG" id="pbar:105423322"/>
<keyword evidence="7 13" id="KW-0999">Mitochondrion inner membrane</keyword>
<dbReference type="Gene3D" id="1.20.5.210">
    <property type="entry name" value="Cytochrome b-c1 complex subunit 8"/>
    <property type="match status" value="1"/>
</dbReference>
<keyword evidence="6 13" id="KW-0812">Transmembrane</keyword>
<evidence type="ECO:0000256" key="8">
    <source>
        <dbReference type="ARBA" id="ARBA00022982"/>
    </source>
</evidence>
<organism evidence="14 15">
    <name type="scientific">Pogonomyrmex barbatus</name>
    <name type="common">red harvester ant</name>
    <dbReference type="NCBI Taxonomy" id="144034"/>
    <lineage>
        <taxon>Eukaryota</taxon>
        <taxon>Metazoa</taxon>
        <taxon>Ecdysozoa</taxon>
        <taxon>Arthropoda</taxon>
        <taxon>Hexapoda</taxon>
        <taxon>Insecta</taxon>
        <taxon>Pterygota</taxon>
        <taxon>Neoptera</taxon>
        <taxon>Endopterygota</taxon>
        <taxon>Hymenoptera</taxon>
        <taxon>Apocrita</taxon>
        <taxon>Aculeata</taxon>
        <taxon>Formicoidea</taxon>
        <taxon>Formicidae</taxon>
        <taxon>Myrmicinae</taxon>
        <taxon>Pogonomyrmex</taxon>
    </lineage>
</organism>
<proteinExistence type="inferred from homology"/>
<evidence type="ECO:0000256" key="6">
    <source>
        <dbReference type="ARBA" id="ARBA00022692"/>
    </source>
</evidence>
<evidence type="ECO:0000256" key="10">
    <source>
        <dbReference type="ARBA" id="ARBA00023128"/>
    </source>
</evidence>
<dbReference type="PANTHER" id="PTHR12119">
    <property type="entry name" value="UBIQUINOL-CYTOCHROME C REDUCTASE COMPLEX UBIQUINONE-BINDING PROTEIN QP-C"/>
    <property type="match status" value="1"/>
</dbReference>
<evidence type="ECO:0000256" key="11">
    <source>
        <dbReference type="ARBA" id="ARBA00023136"/>
    </source>
</evidence>
<evidence type="ECO:0000256" key="5">
    <source>
        <dbReference type="ARBA" id="ARBA00022660"/>
    </source>
</evidence>
<dbReference type="CTD" id="39950"/>
<dbReference type="GO" id="GO:0005743">
    <property type="term" value="C:mitochondrial inner membrane"/>
    <property type="evidence" value="ECO:0007669"/>
    <property type="project" value="UniProtKB-SubCell"/>
</dbReference>
<dbReference type="Pfam" id="PF02939">
    <property type="entry name" value="UcrQ"/>
    <property type="match status" value="1"/>
</dbReference>
<sequence length="114" mass="13179">MKSYGESNVKKNRRFSCICAVSDQITLEILVNMGKYFGNLAKINGIVFFRLSPYEQKTFKGIISEGVPNTIRRIQGNIFRIAPFFMFSYLLVSWANEKNHALSRKNPKDYENDT</sequence>
<comment type="similarity">
    <text evidence="2 13">Belongs to the UQCRQ/QCR8 family.</text>
</comment>
<evidence type="ECO:0000313" key="15">
    <source>
        <dbReference type="RefSeq" id="XP_011631333.1"/>
    </source>
</evidence>
<name>A0A6I9WHY1_9HYME</name>
<keyword evidence="11 13" id="KW-0472">Membrane</keyword>
<keyword evidence="4 13" id="KW-0813">Transport</keyword>
<dbReference type="PANTHER" id="PTHR12119:SF2">
    <property type="entry name" value="CYTOCHROME B-C1 COMPLEX SUBUNIT 8"/>
    <property type="match status" value="1"/>
</dbReference>
<evidence type="ECO:0000256" key="12">
    <source>
        <dbReference type="ARBA" id="ARBA00047105"/>
    </source>
</evidence>
<dbReference type="InterPro" id="IPR004205">
    <property type="entry name" value="Cyt_bc1_su8"/>
</dbReference>
<keyword evidence="8 13" id="KW-0249">Electron transport</keyword>
<keyword evidence="5 13" id="KW-0679">Respiratory chain</keyword>
<dbReference type="OrthoDB" id="6683853at2759"/>
<evidence type="ECO:0000256" key="2">
    <source>
        <dbReference type="ARBA" id="ARBA00007668"/>
    </source>
</evidence>
<gene>
    <name evidence="15" type="primary">LOC105423322</name>
</gene>
<comment type="function">
    <text evidence="13">Component of the ubiquinol-cytochrome c oxidoreductase, a multisubunit transmembrane complex that is part of the mitochondrial electron transport chain which drives oxidative phosphorylation. The complex plays an important role in the uptake of multiple carbon sources present in different host niches.</text>
</comment>
<dbReference type="GO" id="GO:0045275">
    <property type="term" value="C:respiratory chain complex III"/>
    <property type="evidence" value="ECO:0007669"/>
    <property type="project" value="UniProtKB-UniRule"/>
</dbReference>
<keyword evidence="9 13" id="KW-1133">Transmembrane helix</keyword>
<evidence type="ECO:0000256" key="4">
    <source>
        <dbReference type="ARBA" id="ARBA00022448"/>
    </source>
</evidence>